<comment type="caution">
    <text evidence="2">The sequence shown here is derived from an EMBL/GenBank/DDBJ whole genome shotgun (WGS) entry which is preliminary data.</text>
</comment>
<accession>A0AAD1XNR6</accession>
<feature type="compositionally biased region" description="Basic and acidic residues" evidence="1">
    <location>
        <begin position="428"/>
        <end position="457"/>
    </location>
</feature>
<dbReference type="Proteomes" id="UP001295684">
    <property type="component" value="Unassembled WGS sequence"/>
</dbReference>
<feature type="region of interest" description="Disordered" evidence="1">
    <location>
        <begin position="692"/>
        <end position="719"/>
    </location>
</feature>
<feature type="region of interest" description="Disordered" evidence="1">
    <location>
        <begin position="757"/>
        <end position="781"/>
    </location>
</feature>
<feature type="region of interest" description="Disordered" evidence="1">
    <location>
        <begin position="428"/>
        <end position="465"/>
    </location>
</feature>
<dbReference type="AlphaFoldDB" id="A0AAD1XNR6"/>
<reference evidence="2" key="1">
    <citation type="submission" date="2023-07" db="EMBL/GenBank/DDBJ databases">
        <authorList>
            <consortium name="AG Swart"/>
            <person name="Singh M."/>
            <person name="Singh A."/>
            <person name="Seah K."/>
            <person name="Emmerich C."/>
        </authorList>
    </citation>
    <scope>NUCLEOTIDE SEQUENCE</scope>
    <source>
        <strain evidence="2">DP1</strain>
    </source>
</reference>
<sequence>MSEDQSVNQSVEEIDEELRKKIALYYHPLFQASLAQWIIQMQTKNYTTLSMEQYRDLNIRIQKSLILDFDYDAAASSAFEDWKIDIEREKFDQEFESKKKEDDSNSPSPDKVKDYSKETLDYERLSEFFFDLCLSWCQHLDIETFLYFLNGVFLNITTGAHISISNFKKLENINVLSIGFFDTLIKYRTDLENTQEQDYKDWYDWNFKRTHEIVKRVEANLANIFDPQDKRAFDIWMDIPENIGNSYIDSHIEKLDKQLKNMSKINQKADTMAKTITNIDTIKRMSAKAEKPGISYPREFDLYPRRDDSEIPESQIGRQYKESTTSVYQQEEVPQKFKKQKKFEKSVIATLPQEYKNAKLIEITETSYLIRNEVKLPIFGRQIQLNERDRGKKDISQLMQSLFWKKGTRPVSHSTIKEEEEKLFSKQKGNIDLKAENVEQDSIKPDQMEPKEEKKDQEEEECDESYEQIEVDVPQPGDPEYEKIQDQNQAIKRLIINVDSLIKNFNAQGNQQAKDELEEIIRQEIDKEMLLSPNEKKTIEVLVLDYLQNNKSVLDLISLAKLEEDFKLQQEFDGDEDSARRSEDKQMQELNWRLPDTQQYMELIAQRVPNKYETVTEIKYKIPMKWTKKFNVDDIVPHKEKLSSAIQKEGGMVNNYMKMKRKKLMKKKKSGKISESVHPALSKVQTEFMQEISTPQEHLRQTDKDDIGQVEEEKKLPNEQEIKANETDGFDHLQGESMFQSKDQKNVPLSNTMLKESLSSRKESPMNETTEAINFPKPDKSEESKTLLQKHKQLAPIQREKEKNKQNMENYTEHDIINDNIKDDDDYTPQVESPRSEVPFDARSRDLTNAEVGLDYSQIKAQYKPEPYNIDEIEHLFIEGKIPKEIYNIEDPMEYNYLLVKLKKEFNDKTRSEFLKYMNLQLPYNSRRDEVGGVITDDDWTDFVVRMQKMIKRVRRKRRRIIRRRKKKGKKLMPRKTLFKPKKKPNLAKDPLWREVFLDEDSEDSTVEDTDIFERSEEGFKVRQEKPKPKFFERKEKFKLPDLYKPLVNESKKIHKEKEYTFKSHLKDQIPKNPTSPLKGSLKNKKLLDESPARKYFNLHFVKHGNKVIKNAPKKI</sequence>
<feature type="region of interest" description="Disordered" evidence="1">
    <location>
        <begin position="1065"/>
        <end position="1085"/>
    </location>
</feature>
<keyword evidence="3" id="KW-1185">Reference proteome</keyword>
<gene>
    <name evidence="2" type="ORF">ECRASSUSDP1_LOCUS17479</name>
</gene>
<feature type="region of interest" description="Disordered" evidence="1">
    <location>
        <begin position="95"/>
        <end position="114"/>
    </location>
</feature>
<evidence type="ECO:0000256" key="1">
    <source>
        <dbReference type="SAM" id="MobiDB-lite"/>
    </source>
</evidence>
<evidence type="ECO:0000313" key="3">
    <source>
        <dbReference type="Proteomes" id="UP001295684"/>
    </source>
</evidence>
<proteinExistence type="predicted"/>
<dbReference type="EMBL" id="CAMPGE010017645">
    <property type="protein sequence ID" value="CAI2376110.1"/>
    <property type="molecule type" value="Genomic_DNA"/>
</dbReference>
<evidence type="ECO:0000313" key="2">
    <source>
        <dbReference type="EMBL" id="CAI2376110.1"/>
    </source>
</evidence>
<feature type="compositionally biased region" description="Basic and acidic residues" evidence="1">
    <location>
        <begin position="697"/>
        <end position="719"/>
    </location>
</feature>
<protein>
    <submittedName>
        <fullName evidence="2">Uncharacterized protein</fullName>
    </submittedName>
</protein>
<organism evidence="2 3">
    <name type="scientific">Euplotes crassus</name>
    <dbReference type="NCBI Taxonomy" id="5936"/>
    <lineage>
        <taxon>Eukaryota</taxon>
        <taxon>Sar</taxon>
        <taxon>Alveolata</taxon>
        <taxon>Ciliophora</taxon>
        <taxon>Intramacronucleata</taxon>
        <taxon>Spirotrichea</taxon>
        <taxon>Hypotrichia</taxon>
        <taxon>Euplotida</taxon>
        <taxon>Euplotidae</taxon>
        <taxon>Moneuplotes</taxon>
    </lineage>
</organism>
<name>A0AAD1XNR6_EUPCR</name>